<dbReference type="GO" id="GO:0004523">
    <property type="term" value="F:RNA-DNA hybrid ribonuclease activity"/>
    <property type="evidence" value="ECO:0007669"/>
    <property type="project" value="InterPro"/>
</dbReference>
<evidence type="ECO:0000313" key="2">
    <source>
        <dbReference type="EMBL" id="RID76538.1"/>
    </source>
</evidence>
<dbReference type="Gene3D" id="3.30.420.10">
    <property type="entry name" value="Ribonuclease H-like superfamily/Ribonuclease H"/>
    <property type="match status" value="1"/>
</dbReference>
<feature type="domain" description="RNase H type-1" evidence="1">
    <location>
        <begin position="5"/>
        <end position="68"/>
    </location>
</feature>
<reference evidence="2 3" key="1">
    <citation type="submission" date="2018-06" db="EMBL/GenBank/DDBJ databases">
        <title>WGS assembly of Brassica rapa FPsc.</title>
        <authorList>
            <person name="Bowman J."/>
            <person name="Kohchi T."/>
            <person name="Yamato K."/>
            <person name="Jenkins J."/>
            <person name="Shu S."/>
            <person name="Ishizaki K."/>
            <person name="Yamaoka S."/>
            <person name="Nishihama R."/>
            <person name="Nakamura Y."/>
            <person name="Berger F."/>
            <person name="Adam C."/>
            <person name="Aki S."/>
            <person name="Althoff F."/>
            <person name="Araki T."/>
            <person name="Arteaga-Vazquez M."/>
            <person name="Balasubrmanian S."/>
            <person name="Bauer D."/>
            <person name="Boehm C."/>
            <person name="Briginshaw L."/>
            <person name="Caballero-Perez J."/>
            <person name="Catarino B."/>
            <person name="Chen F."/>
            <person name="Chiyoda S."/>
            <person name="Chovatia M."/>
            <person name="Davies K."/>
            <person name="Delmans M."/>
            <person name="Demura T."/>
            <person name="Dierschke T."/>
            <person name="Dolan L."/>
            <person name="Dorantes-Acosta A."/>
            <person name="Eklund D."/>
            <person name="Florent S."/>
            <person name="Flores-Sandoval E."/>
            <person name="Fujiyama A."/>
            <person name="Fukuzawa H."/>
            <person name="Galik B."/>
            <person name="Grimanelli D."/>
            <person name="Grimwood J."/>
            <person name="Grossniklaus U."/>
            <person name="Hamada T."/>
            <person name="Haseloff J."/>
            <person name="Hetherington A."/>
            <person name="Higo A."/>
            <person name="Hirakawa Y."/>
            <person name="Hundley H."/>
            <person name="Ikeda Y."/>
            <person name="Inoue K."/>
            <person name="Inoue S."/>
            <person name="Ishida S."/>
            <person name="Jia Q."/>
            <person name="Kakita M."/>
            <person name="Kanazawa T."/>
            <person name="Kawai Y."/>
            <person name="Kawashima T."/>
            <person name="Kennedy M."/>
            <person name="Kinose K."/>
            <person name="Kinoshita T."/>
            <person name="Kohara Y."/>
            <person name="Koide E."/>
            <person name="Komatsu K."/>
            <person name="Kopischke S."/>
            <person name="Kubo M."/>
            <person name="Kyozuka J."/>
            <person name="Lagercrantz U."/>
            <person name="Lin S."/>
            <person name="Lindquist E."/>
            <person name="Lipzen A."/>
            <person name="Lu C."/>
            <person name="Luna E."/>
            <person name="Martienssen R."/>
            <person name="Minamino N."/>
            <person name="Mizutani M."/>
            <person name="Mizutani M."/>
            <person name="Mochizuki N."/>
            <person name="Monte I."/>
            <person name="Mosher R."/>
            <person name="Nagasaki H."/>
            <person name="Nakagami H."/>
            <person name="Naramoto S."/>
            <person name="Nishitani K."/>
            <person name="Ohtani M."/>
            <person name="Okamoto T."/>
            <person name="Okumura M."/>
            <person name="Phillips J."/>
            <person name="Pollak B."/>
            <person name="Reinders A."/>
            <person name="Roevekamp M."/>
            <person name="Sano R."/>
            <person name="Sawa S."/>
            <person name="Schmid M."/>
            <person name="Shirakawa M."/>
            <person name="Solano R."/>
            <person name="Spunde A."/>
            <person name="Suetsugu N."/>
            <person name="Sugano S."/>
            <person name="Sugiyama A."/>
            <person name="Sun R."/>
            <person name="Suzuki Y."/>
            <person name="Takenaka M."/>
            <person name="Takezawa D."/>
            <person name="Tomogane H."/>
            <person name="Tsuzuki M."/>
            <person name="Ueda T."/>
            <person name="Umeda M."/>
            <person name="Ward J."/>
            <person name="Watanabe Y."/>
            <person name="Yazaki K."/>
            <person name="Yokoyama R."/>
            <person name="Yoshitake Y."/>
            <person name="Yotsui I."/>
            <person name="Zachgo S."/>
            <person name="Schmutz J."/>
        </authorList>
    </citation>
    <scope>NUCLEOTIDE SEQUENCE [LARGE SCALE GENOMIC DNA]</scope>
    <source>
        <strain evidence="3">cv. B-3</strain>
    </source>
</reference>
<sequence length="96" mass="11381">MYYFLGYKKIIFECDCKVLIRSLITLDGDFSMITICSDIKRWCSQFESIHYRQVHREENAVAHELAKRITTAQPFTSSSCFIPYWLTNVLCNDYIH</sequence>
<name>A0A398AHY6_BRACM</name>
<dbReference type="GO" id="GO:0003676">
    <property type="term" value="F:nucleic acid binding"/>
    <property type="evidence" value="ECO:0007669"/>
    <property type="project" value="InterPro"/>
</dbReference>
<organism evidence="2 3">
    <name type="scientific">Brassica campestris</name>
    <name type="common">Field mustard</name>
    <dbReference type="NCBI Taxonomy" id="3711"/>
    <lineage>
        <taxon>Eukaryota</taxon>
        <taxon>Viridiplantae</taxon>
        <taxon>Streptophyta</taxon>
        <taxon>Embryophyta</taxon>
        <taxon>Tracheophyta</taxon>
        <taxon>Spermatophyta</taxon>
        <taxon>Magnoliopsida</taxon>
        <taxon>eudicotyledons</taxon>
        <taxon>Gunneridae</taxon>
        <taxon>Pentapetalae</taxon>
        <taxon>rosids</taxon>
        <taxon>malvids</taxon>
        <taxon>Brassicales</taxon>
        <taxon>Brassicaceae</taxon>
        <taxon>Brassiceae</taxon>
        <taxon>Brassica</taxon>
    </lineage>
</organism>
<dbReference type="InterPro" id="IPR053151">
    <property type="entry name" value="RNase_H-like"/>
</dbReference>
<dbReference type="EMBL" id="CM010629">
    <property type="protein sequence ID" value="RID76538.1"/>
    <property type="molecule type" value="Genomic_DNA"/>
</dbReference>
<dbReference type="CDD" id="cd06222">
    <property type="entry name" value="RNase_H_like"/>
    <property type="match status" value="1"/>
</dbReference>
<accession>A0A398AHY6</accession>
<dbReference type="InterPro" id="IPR002156">
    <property type="entry name" value="RNaseH_domain"/>
</dbReference>
<gene>
    <name evidence="2" type="ORF">BRARA_B03506</name>
</gene>
<dbReference type="AlphaFoldDB" id="A0A398AHY6"/>
<dbReference type="InterPro" id="IPR036397">
    <property type="entry name" value="RNaseH_sf"/>
</dbReference>
<dbReference type="PANTHER" id="PTHR47723">
    <property type="entry name" value="OS05G0353850 PROTEIN"/>
    <property type="match status" value="1"/>
</dbReference>
<evidence type="ECO:0000259" key="1">
    <source>
        <dbReference type="Pfam" id="PF13456"/>
    </source>
</evidence>
<dbReference type="PANTHER" id="PTHR47723:SF21">
    <property type="entry name" value="POLYNUCLEOTIDYL TRANSFERASE, RIBONUCLEASE H-LIKE SUPERFAMILY PROTEIN"/>
    <property type="match status" value="1"/>
</dbReference>
<dbReference type="Proteomes" id="UP000264353">
    <property type="component" value="Chromosome A2"/>
</dbReference>
<protein>
    <recommendedName>
        <fullName evidence="1">RNase H type-1 domain-containing protein</fullName>
    </recommendedName>
</protein>
<dbReference type="Pfam" id="PF13456">
    <property type="entry name" value="RVT_3"/>
    <property type="match status" value="1"/>
</dbReference>
<evidence type="ECO:0000313" key="3">
    <source>
        <dbReference type="Proteomes" id="UP000264353"/>
    </source>
</evidence>
<dbReference type="InterPro" id="IPR044730">
    <property type="entry name" value="RNase_H-like_dom_plant"/>
</dbReference>
<proteinExistence type="predicted"/>